<dbReference type="InterPro" id="IPR036135">
    <property type="entry name" value="MoeA_linker/N_sf"/>
</dbReference>
<dbReference type="GO" id="GO:0005829">
    <property type="term" value="C:cytosol"/>
    <property type="evidence" value="ECO:0007669"/>
    <property type="project" value="TreeGrafter"/>
</dbReference>
<sequence>MISVQEARQRILSSLSALPPEQIFLSSALGRVLAEDVSARCTQPPVAVSAMDGYAVRAADTATVPADLTVIGEAPAGGGFNGVVNPGEAVRIFTGGPVPEGADAVVMQEDTERPDKKSVRIKLAPHEGKFIRPAGLDFSEGETLLRAGKTLNARDIALLAAMNVPWLMVRQRPTVAILATGDEVVMPGEPLGPSQIISSNSLGLAATVEALGCRAQILGIARDTPESLRQMATAAASADFLVTTGGASVGDHDLIQFVLGDEGLKVDFWKIAMRPGKPLIFGQLAGTPMLGLPGNPVSSMVCSLVFLAPALAVLAGKSPDAFERRGRAKLSVDIPENDHREEMLRATLQKGSNGDLLVTPYKKQDSSMLSKLSNADCLLVRPANAPASRAGEEVEIVFFPSSDLSL</sequence>
<comment type="similarity">
    <text evidence="4 11">Belongs to the MoeA family.</text>
</comment>
<comment type="catalytic activity">
    <reaction evidence="10">
        <text>adenylyl-molybdopterin + molybdate = Mo-molybdopterin + AMP + H(+)</text>
        <dbReference type="Rhea" id="RHEA:35047"/>
        <dbReference type="ChEBI" id="CHEBI:15378"/>
        <dbReference type="ChEBI" id="CHEBI:36264"/>
        <dbReference type="ChEBI" id="CHEBI:62727"/>
        <dbReference type="ChEBI" id="CHEBI:71302"/>
        <dbReference type="ChEBI" id="CHEBI:456215"/>
        <dbReference type="EC" id="2.10.1.1"/>
    </reaction>
</comment>
<evidence type="ECO:0000256" key="5">
    <source>
        <dbReference type="ARBA" id="ARBA00022505"/>
    </source>
</evidence>
<evidence type="ECO:0000313" key="13">
    <source>
        <dbReference type="EMBL" id="RED53282.1"/>
    </source>
</evidence>
<dbReference type="Pfam" id="PF03453">
    <property type="entry name" value="MoeA_N"/>
    <property type="match status" value="1"/>
</dbReference>
<dbReference type="InterPro" id="IPR036688">
    <property type="entry name" value="MoeA_C_domain_IV_sf"/>
</dbReference>
<evidence type="ECO:0000256" key="10">
    <source>
        <dbReference type="ARBA" id="ARBA00047317"/>
    </source>
</evidence>
<keyword evidence="6 11" id="KW-0808">Transferase</keyword>
<dbReference type="Gene3D" id="3.40.980.10">
    <property type="entry name" value="MoaB/Mog-like domain"/>
    <property type="match status" value="1"/>
</dbReference>
<dbReference type="GO" id="GO:0046872">
    <property type="term" value="F:metal ion binding"/>
    <property type="evidence" value="ECO:0007669"/>
    <property type="project" value="UniProtKB-UniRule"/>
</dbReference>
<dbReference type="InterPro" id="IPR038987">
    <property type="entry name" value="MoeA-like"/>
</dbReference>
<keyword evidence="5 11" id="KW-0500">Molybdenum</keyword>
<dbReference type="FunFam" id="2.170.190.11:FF:000001">
    <property type="entry name" value="Molybdopterin molybdenumtransferase"/>
    <property type="match status" value="1"/>
</dbReference>
<protein>
    <recommendedName>
        <fullName evidence="11">Molybdopterin molybdenumtransferase</fullName>
        <ecNumber evidence="11">2.10.1.1</ecNumber>
    </recommendedName>
</protein>
<keyword evidence="7 11" id="KW-0479">Metal-binding</keyword>
<evidence type="ECO:0000256" key="6">
    <source>
        <dbReference type="ARBA" id="ARBA00022679"/>
    </source>
</evidence>
<evidence type="ECO:0000256" key="1">
    <source>
        <dbReference type="ARBA" id="ARBA00001946"/>
    </source>
</evidence>
<dbReference type="InterPro" id="IPR036425">
    <property type="entry name" value="MoaB/Mog-like_dom_sf"/>
</dbReference>
<dbReference type="PROSITE" id="PS01079">
    <property type="entry name" value="MOCF_BIOSYNTHESIS_2"/>
    <property type="match status" value="1"/>
</dbReference>
<dbReference type="GO" id="GO:0061599">
    <property type="term" value="F:molybdopterin molybdotransferase activity"/>
    <property type="evidence" value="ECO:0007669"/>
    <property type="project" value="UniProtKB-UniRule"/>
</dbReference>
<accession>A0A3D9HUW0</accession>
<keyword evidence="9 11" id="KW-0501">Molybdenum cofactor biosynthesis</keyword>
<dbReference type="EC" id="2.10.1.1" evidence="11"/>
<dbReference type="InterPro" id="IPR008284">
    <property type="entry name" value="MoCF_biosynth_CS"/>
</dbReference>
<keyword evidence="8 11" id="KW-0460">Magnesium</keyword>
<dbReference type="Gene3D" id="3.90.105.10">
    <property type="entry name" value="Molybdopterin biosynthesis moea protein, domain 2"/>
    <property type="match status" value="1"/>
</dbReference>
<comment type="cofactor">
    <cofactor evidence="1 11">
        <name>Mg(2+)</name>
        <dbReference type="ChEBI" id="CHEBI:18420"/>
    </cofactor>
</comment>
<dbReference type="EMBL" id="QRDW01000001">
    <property type="protein sequence ID" value="RED53282.1"/>
    <property type="molecule type" value="Genomic_DNA"/>
</dbReference>
<dbReference type="NCBIfam" id="NF045515">
    <property type="entry name" value="Glp_gephyrin"/>
    <property type="match status" value="1"/>
</dbReference>
<dbReference type="GO" id="GO:0006777">
    <property type="term" value="P:Mo-molybdopterin cofactor biosynthetic process"/>
    <property type="evidence" value="ECO:0007669"/>
    <property type="project" value="UniProtKB-UniRule"/>
</dbReference>
<dbReference type="SUPFAM" id="SSF53218">
    <property type="entry name" value="Molybdenum cofactor biosynthesis proteins"/>
    <property type="match status" value="1"/>
</dbReference>
<comment type="function">
    <text evidence="2 11">Catalyzes the insertion of molybdate into adenylated molybdopterin with the concomitant release of AMP.</text>
</comment>
<feature type="domain" description="MoaB/Mog" evidence="12">
    <location>
        <begin position="176"/>
        <end position="313"/>
    </location>
</feature>
<evidence type="ECO:0000256" key="2">
    <source>
        <dbReference type="ARBA" id="ARBA00002901"/>
    </source>
</evidence>
<dbReference type="Gene3D" id="2.170.190.11">
    <property type="entry name" value="Molybdopterin biosynthesis moea protein, domain 3"/>
    <property type="match status" value="1"/>
</dbReference>
<organism evidence="13 14">
    <name type="scientific">Aestuariispira insulae</name>
    <dbReference type="NCBI Taxonomy" id="1461337"/>
    <lineage>
        <taxon>Bacteria</taxon>
        <taxon>Pseudomonadati</taxon>
        <taxon>Pseudomonadota</taxon>
        <taxon>Alphaproteobacteria</taxon>
        <taxon>Rhodospirillales</taxon>
        <taxon>Kiloniellaceae</taxon>
        <taxon>Aestuariispira</taxon>
    </lineage>
</organism>
<proteinExistence type="inferred from homology"/>
<keyword evidence="14" id="KW-1185">Reference proteome</keyword>
<dbReference type="Gene3D" id="2.40.340.10">
    <property type="entry name" value="MoeA, C-terminal, domain IV"/>
    <property type="match status" value="1"/>
</dbReference>
<dbReference type="FunFam" id="3.40.980.10:FF:000004">
    <property type="entry name" value="Molybdopterin molybdenumtransferase"/>
    <property type="match status" value="1"/>
</dbReference>
<dbReference type="AlphaFoldDB" id="A0A3D9HUW0"/>
<evidence type="ECO:0000256" key="7">
    <source>
        <dbReference type="ARBA" id="ARBA00022723"/>
    </source>
</evidence>
<dbReference type="CDD" id="cd00887">
    <property type="entry name" value="MoeA"/>
    <property type="match status" value="1"/>
</dbReference>
<evidence type="ECO:0000256" key="4">
    <source>
        <dbReference type="ARBA" id="ARBA00010763"/>
    </source>
</evidence>
<dbReference type="OrthoDB" id="9804758at2"/>
<dbReference type="SUPFAM" id="SSF63882">
    <property type="entry name" value="MoeA N-terminal region -like"/>
    <property type="match status" value="1"/>
</dbReference>
<evidence type="ECO:0000256" key="11">
    <source>
        <dbReference type="RuleBase" id="RU365090"/>
    </source>
</evidence>
<comment type="pathway">
    <text evidence="3 11">Cofactor biosynthesis; molybdopterin biosynthesis.</text>
</comment>
<dbReference type="Pfam" id="PF03454">
    <property type="entry name" value="MoeA_C"/>
    <property type="match status" value="1"/>
</dbReference>
<evidence type="ECO:0000256" key="3">
    <source>
        <dbReference type="ARBA" id="ARBA00005046"/>
    </source>
</evidence>
<dbReference type="SMART" id="SM00852">
    <property type="entry name" value="MoCF_biosynth"/>
    <property type="match status" value="1"/>
</dbReference>
<comment type="caution">
    <text evidence="13">The sequence shown here is derived from an EMBL/GenBank/DDBJ whole genome shotgun (WGS) entry which is preliminary data.</text>
</comment>
<reference evidence="13 14" key="1">
    <citation type="submission" date="2018-07" db="EMBL/GenBank/DDBJ databases">
        <title>Genomic Encyclopedia of Type Strains, Phase III (KMG-III): the genomes of soil and plant-associated and newly described type strains.</title>
        <authorList>
            <person name="Whitman W."/>
        </authorList>
    </citation>
    <scope>NUCLEOTIDE SEQUENCE [LARGE SCALE GENOMIC DNA]</scope>
    <source>
        <strain evidence="13 14">CECT 8488</strain>
    </source>
</reference>
<name>A0A3D9HUW0_9PROT</name>
<dbReference type="Pfam" id="PF00994">
    <property type="entry name" value="MoCF_biosynth"/>
    <property type="match status" value="1"/>
</dbReference>
<evidence type="ECO:0000256" key="8">
    <source>
        <dbReference type="ARBA" id="ARBA00022842"/>
    </source>
</evidence>
<dbReference type="InterPro" id="IPR001453">
    <property type="entry name" value="MoaB/Mog_dom"/>
</dbReference>
<dbReference type="PANTHER" id="PTHR10192:SF5">
    <property type="entry name" value="GEPHYRIN"/>
    <property type="match status" value="1"/>
</dbReference>
<dbReference type="InterPro" id="IPR005110">
    <property type="entry name" value="MoeA_linker/N"/>
</dbReference>
<dbReference type="InterPro" id="IPR005111">
    <property type="entry name" value="MoeA_C_domain_IV"/>
</dbReference>
<dbReference type="RefSeq" id="WP_115934440.1">
    <property type="nucleotide sequence ID" value="NZ_QRDW01000001.1"/>
</dbReference>
<dbReference type="UniPathway" id="UPA00344"/>
<gene>
    <name evidence="13" type="ORF">DFP90_10164</name>
</gene>
<evidence type="ECO:0000256" key="9">
    <source>
        <dbReference type="ARBA" id="ARBA00023150"/>
    </source>
</evidence>
<dbReference type="SUPFAM" id="SSF63867">
    <property type="entry name" value="MoeA C-terminal domain-like"/>
    <property type="match status" value="1"/>
</dbReference>
<dbReference type="PANTHER" id="PTHR10192">
    <property type="entry name" value="MOLYBDOPTERIN BIOSYNTHESIS PROTEIN"/>
    <property type="match status" value="1"/>
</dbReference>
<dbReference type="Proteomes" id="UP000256845">
    <property type="component" value="Unassembled WGS sequence"/>
</dbReference>
<evidence type="ECO:0000313" key="14">
    <source>
        <dbReference type="Proteomes" id="UP000256845"/>
    </source>
</evidence>
<evidence type="ECO:0000259" key="12">
    <source>
        <dbReference type="SMART" id="SM00852"/>
    </source>
</evidence>